<dbReference type="Proteomes" id="UP000183832">
    <property type="component" value="Unassembled WGS sequence"/>
</dbReference>
<dbReference type="EMBL" id="CVRI01000040">
    <property type="protein sequence ID" value="CRK95136.1"/>
    <property type="molecule type" value="Genomic_DNA"/>
</dbReference>
<evidence type="ECO:0000313" key="2">
    <source>
        <dbReference type="Proteomes" id="UP000183832"/>
    </source>
</evidence>
<protein>
    <submittedName>
        <fullName evidence="1">CLUMA_CG008614, isoform A</fullName>
    </submittedName>
</protein>
<sequence length="75" mass="8862">MEVAKSGFFNQLHFSDKDNRIGRNFNNVVYYLEQNLCLYISNEEKNFIKKSQTVNRRLSSIQTIIDDSLLKVHVH</sequence>
<dbReference type="AlphaFoldDB" id="A0A1J1I4A5"/>
<reference evidence="1 2" key="1">
    <citation type="submission" date="2015-04" db="EMBL/GenBank/DDBJ databases">
        <authorList>
            <person name="Syromyatnikov M.Y."/>
            <person name="Popov V.N."/>
        </authorList>
    </citation>
    <scope>NUCLEOTIDE SEQUENCE [LARGE SCALE GENOMIC DNA]</scope>
</reference>
<proteinExistence type="predicted"/>
<gene>
    <name evidence="1" type="ORF">CLUMA_CG008614</name>
</gene>
<evidence type="ECO:0000313" key="1">
    <source>
        <dbReference type="EMBL" id="CRK95136.1"/>
    </source>
</evidence>
<name>A0A1J1I4A5_9DIPT</name>
<organism evidence="1 2">
    <name type="scientific">Clunio marinus</name>
    <dbReference type="NCBI Taxonomy" id="568069"/>
    <lineage>
        <taxon>Eukaryota</taxon>
        <taxon>Metazoa</taxon>
        <taxon>Ecdysozoa</taxon>
        <taxon>Arthropoda</taxon>
        <taxon>Hexapoda</taxon>
        <taxon>Insecta</taxon>
        <taxon>Pterygota</taxon>
        <taxon>Neoptera</taxon>
        <taxon>Endopterygota</taxon>
        <taxon>Diptera</taxon>
        <taxon>Nematocera</taxon>
        <taxon>Chironomoidea</taxon>
        <taxon>Chironomidae</taxon>
        <taxon>Clunio</taxon>
    </lineage>
</organism>
<accession>A0A1J1I4A5</accession>
<keyword evidence="2" id="KW-1185">Reference proteome</keyword>